<keyword evidence="4" id="KW-1185">Reference proteome</keyword>
<dbReference type="Proteomes" id="UP000324209">
    <property type="component" value="Chromosome"/>
</dbReference>
<dbReference type="OrthoDB" id="9806482at2"/>
<evidence type="ECO:0000259" key="2">
    <source>
        <dbReference type="PROSITE" id="PS50056"/>
    </source>
</evidence>
<dbReference type="InterPro" id="IPR016130">
    <property type="entry name" value="Tyr_Pase_AS"/>
</dbReference>
<evidence type="ECO:0000256" key="1">
    <source>
        <dbReference type="ARBA" id="ARBA00022801"/>
    </source>
</evidence>
<dbReference type="InterPro" id="IPR029021">
    <property type="entry name" value="Prot-tyrosine_phosphatase-like"/>
</dbReference>
<protein>
    <recommendedName>
        <fullName evidence="2">Tyrosine specific protein phosphatases domain-containing protein</fullName>
    </recommendedName>
</protein>
<dbReference type="Gene3D" id="3.90.190.10">
    <property type="entry name" value="Protein tyrosine phosphatase superfamily"/>
    <property type="match status" value="1"/>
</dbReference>
<evidence type="ECO:0000313" key="4">
    <source>
        <dbReference type="Proteomes" id="UP000324209"/>
    </source>
</evidence>
<dbReference type="PROSITE" id="PS00383">
    <property type="entry name" value="TYR_PHOSPHATASE_1"/>
    <property type="match status" value="1"/>
</dbReference>
<proteinExistence type="predicted"/>
<dbReference type="Pfam" id="PF22784">
    <property type="entry name" value="PTP-SAK"/>
    <property type="match status" value="1"/>
</dbReference>
<dbReference type="AlphaFoldDB" id="A0A5C1QGU8"/>
<keyword evidence="1" id="KW-0378">Hydrolase</keyword>
<dbReference type="PROSITE" id="PS50056">
    <property type="entry name" value="TYR_PHOSPHATASE_2"/>
    <property type="match status" value="1"/>
</dbReference>
<dbReference type="InterPro" id="IPR057023">
    <property type="entry name" value="PTP-SAK"/>
</dbReference>
<dbReference type="InterPro" id="IPR000387">
    <property type="entry name" value="Tyr_Pase_dom"/>
</dbReference>
<feature type="domain" description="Tyrosine specific protein phosphatases" evidence="2">
    <location>
        <begin position="93"/>
        <end position="140"/>
    </location>
</feature>
<name>A0A5C1QGU8_9SPIO</name>
<dbReference type="SUPFAM" id="SSF52799">
    <property type="entry name" value="(Phosphotyrosine protein) phosphatases II"/>
    <property type="match status" value="1"/>
</dbReference>
<gene>
    <name evidence="3" type="ORF">EXM22_04770</name>
</gene>
<dbReference type="GO" id="GO:0016791">
    <property type="term" value="F:phosphatase activity"/>
    <property type="evidence" value="ECO:0007669"/>
    <property type="project" value="UniProtKB-ARBA"/>
</dbReference>
<sequence>MEMKLFRQIEQNKIKGEIFLHSMPGRNENLDEVIVELKNHDISKIICLVDKSEIQYKSKDYLEAVNNGQLSNIPIIYNPVPDFGIPTGEKALLEYESALKQAYEQLKTENILIHCAGGIGRTGTFSIILLRMIGYSLEEAKRITSDTGSGSEGQEQKDFCRNYIV</sequence>
<organism evidence="3 4">
    <name type="scientific">Oceanispirochaeta crateris</name>
    <dbReference type="NCBI Taxonomy" id="2518645"/>
    <lineage>
        <taxon>Bacteria</taxon>
        <taxon>Pseudomonadati</taxon>
        <taxon>Spirochaetota</taxon>
        <taxon>Spirochaetia</taxon>
        <taxon>Spirochaetales</taxon>
        <taxon>Spirochaetaceae</taxon>
        <taxon>Oceanispirochaeta</taxon>
    </lineage>
</organism>
<reference evidence="3 4" key="1">
    <citation type="submission" date="2019-02" db="EMBL/GenBank/DDBJ databases">
        <title>Complete Genome Sequence and Methylome Analysis of free living Spirochaetas.</title>
        <authorList>
            <person name="Fomenkov A."/>
            <person name="Dubinina G."/>
            <person name="Leshcheva N."/>
            <person name="Mikheeva N."/>
            <person name="Grabovich M."/>
            <person name="Vincze T."/>
            <person name="Roberts R.J."/>
        </authorList>
    </citation>
    <scope>NUCLEOTIDE SEQUENCE [LARGE SCALE GENOMIC DNA]</scope>
    <source>
        <strain evidence="3 4">K2</strain>
    </source>
</reference>
<dbReference type="EMBL" id="CP036150">
    <property type="protein sequence ID" value="QEN07333.1"/>
    <property type="molecule type" value="Genomic_DNA"/>
</dbReference>
<dbReference type="KEGG" id="ock:EXM22_04770"/>
<evidence type="ECO:0000313" key="3">
    <source>
        <dbReference type="EMBL" id="QEN07333.1"/>
    </source>
</evidence>
<accession>A0A5C1QGU8</accession>